<dbReference type="SMR" id="A0A0H5DLT5"/>
<protein>
    <recommendedName>
        <fullName evidence="1">Knr4/Smi1-like domain-containing protein</fullName>
    </recommendedName>
</protein>
<reference evidence="2 3" key="1">
    <citation type="submission" date="2014-11" db="EMBL/GenBank/DDBJ databases">
        <authorList>
            <person name="Diene M.Seydina."/>
        </authorList>
    </citation>
    <scope>NUCLEOTIDE SEQUENCE [LARGE SCALE GENOMIC DNA]</scope>
    <source>
        <strain evidence="2 3">Neisseria meningitidis CHUV</strain>
    </source>
</reference>
<evidence type="ECO:0000259" key="1">
    <source>
        <dbReference type="Pfam" id="PF09346"/>
    </source>
</evidence>
<dbReference type="InterPro" id="IPR037883">
    <property type="entry name" value="Knr4/Smi1-like_sf"/>
</dbReference>
<evidence type="ECO:0000313" key="3">
    <source>
        <dbReference type="Proteomes" id="UP000182715"/>
    </source>
</evidence>
<dbReference type="AlphaFoldDB" id="A0A0H5DLT5"/>
<dbReference type="Gene3D" id="3.40.1580.10">
    <property type="entry name" value="SMI1/KNR4-like"/>
    <property type="match status" value="1"/>
</dbReference>
<accession>A0A0H5DLT5</accession>
<dbReference type="EMBL" id="CVTF01000034">
    <property type="protein sequence ID" value="CRL92350.1"/>
    <property type="molecule type" value="Genomic_DNA"/>
</dbReference>
<feature type="domain" description="Knr4/Smi1-like" evidence="1">
    <location>
        <begin position="18"/>
        <end position="116"/>
    </location>
</feature>
<dbReference type="Pfam" id="PF09346">
    <property type="entry name" value="SMI1_KNR4"/>
    <property type="match status" value="1"/>
</dbReference>
<evidence type="ECO:0000313" key="2">
    <source>
        <dbReference type="EMBL" id="CRL92350.1"/>
    </source>
</evidence>
<proteinExistence type="predicted"/>
<dbReference type="Proteomes" id="UP000182715">
    <property type="component" value="Unassembled WGS sequence"/>
</dbReference>
<dbReference type="SUPFAM" id="SSF160631">
    <property type="entry name" value="SMI1/KNR4-like"/>
    <property type="match status" value="1"/>
</dbReference>
<dbReference type="InterPro" id="IPR018958">
    <property type="entry name" value="Knr4/Smi1-like_dom"/>
</dbReference>
<sequence length="123" mass="14481">MIKQNSFVPYPEAMLPKGFKYPQSYLKLAQSTHAINYDEQYSFPWWFENAESNISEVIDIYFEITGIPNLLPFARNQEWAACFDISDKSGNPKIIVVNLDNTKYYETFENFDTWLKEAENDGW</sequence>
<organism evidence="2 3">
    <name type="scientific">Neisseria meningitidis serogroup B</name>
    <dbReference type="NCBI Taxonomy" id="491"/>
    <lineage>
        <taxon>Bacteria</taxon>
        <taxon>Pseudomonadati</taxon>
        <taxon>Pseudomonadota</taxon>
        <taxon>Betaproteobacteria</taxon>
        <taxon>Neisseriales</taxon>
        <taxon>Neisseriaceae</taxon>
        <taxon>Neisseria</taxon>
    </lineage>
</organism>
<name>A0A0H5DLT5_NEIMI</name>